<evidence type="ECO:0000256" key="5">
    <source>
        <dbReference type="SAM" id="MobiDB-lite"/>
    </source>
</evidence>
<dbReference type="PROSITE" id="PS51156">
    <property type="entry name" value="ELM2"/>
    <property type="match status" value="1"/>
</dbReference>
<feature type="compositionally biased region" description="Basic residues" evidence="5">
    <location>
        <begin position="642"/>
        <end position="659"/>
    </location>
</feature>
<dbReference type="GO" id="GO:0005667">
    <property type="term" value="C:transcription regulator complex"/>
    <property type="evidence" value="ECO:0007669"/>
    <property type="project" value="TreeGrafter"/>
</dbReference>
<dbReference type="PROSITE" id="PS51293">
    <property type="entry name" value="SANT"/>
    <property type="match status" value="1"/>
</dbReference>
<evidence type="ECO:0000259" key="6">
    <source>
        <dbReference type="PROSITE" id="PS51156"/>
    </source>
</evidence>
<evidence type="ECO:0000313" key="9">
    <source>
        <dbReference type="Proteomes" id="UP001497525"/>
    </source>
</evidence>
<dbReference type="Pfam" id="PF00249">
    <property type="entry name" value="Myb_DNA-binding"/>
    <property type="match status" value="1"/>
</dbReference>
<protein>
    <recommendedName>
        <fullName evidence="10">REST corepressor</fullName>
    </recommendedName>
</protein>
<feature type="compositionally biased region" description="Basic residues" evidence="5">
    <location>
        <begin position="601"/>
        <end position="618"/>
    </location>
</feature>
<feature type="domain" description="SANT" evidence="7">
    <location>
        <begin position="407"/>
        <end position="458"/>
    </location>
</feature>
<dbReference type="PANTHER" id="PTHR16089">
    <property type="entry name" value="REST COREPRESSOR COREST PROTEIN-RELATED"/>
    <property type="match status" value="1"/>
</dbReference>
<dbReference type="SUPFAM" id="SSF46689">
    <property type="entry name" value="Homeodomain-like"/>
    <property type="match status" value="2"/>
</dbReference>
<accession>A0AAV2T4J1</accession>
<comment type="caution">
    <text evidence="8">The sequence shown here is derived from an EMBL/GenBank/DDBJ whole genome shotgun (WGS) entry which is preliminary data.</text>
</comment>
<gene>
    <name evidence="8" type="ORF">CDAUBV1_LOCUS5228</name>
</gene>
<proteinExistence type="predicted"/>
<dbReference type="InterPro" id="IPR017884">
    <property type="entry name" value="SANT_dom"/>
</dbReference>
<dbReference type="CDD" id="cd00167">
    <property type="entry name" value="SANT"/>
    <property type="match status" value="1"/>
</dbReference>
<dbReference type="InterPro" id="IPR001005">
    <property type="entry name" value="SANT/Myb"/>
</dbReference>
<dbReference type="Proteomes" id="UP001497525">
    <property type="component" value="Unassembled WGS sequence"/>
</dbReference>
<feature type="compositionally biased region" description="Polar residues" evidence="5">
    <location>
        <begin position="8"/>
        <end position="22"/>
    </location>
</feature>
<keyword evidence="4" id="KW-0539">Nucleus</keyword>
<feature type="region of interest" description="Disordered" evidence="5">
    <location>
        <begin position="1"/>
        <end position="28"/>
    </location>
</feature>
<dbReference type="EMBL" id="CAXLJL010000123">
    <property type="protein sequence ID" value="CAL5132398.1"/>
    <property type="molecule type" value="Genomic_DNA"/>
</dbReference>
<keyword evidence="3" id="KW-0804">Transcription</keyword>
<feature type="compositionally biased region" description="Basic and acidic residues" evidence="5">
    <location>
        <begin position="547"/>
        <end position="572"/>
    </location>
</feature>
<reference evidence="8" key="1">
    <citation type="submission" date="2024-06" db="EMBL/GenBank/DDBJ databases">
        <authorList>
            <person name="Liu X."/>
            <person name="Lenzi L."/>
            <person name="Haldenby T S."/>
            <person name="Uol C."/>
        </authorList>
    </citation>
    <scope>NUCLEOTIDE SEQUENCE</scope>
</reference>
<dbReference type="InterPro" id="IPR000949">
    <property type="entry name" value="ELM2_dom"/>
</dbReference>
<keyword evidence="2" id="KW-0805">Transcription regulation</keyword>
<evidence type="ECO:0008006" key="10">
    <source>
        <dbReference type="Google" id="ProtNLM"/>
    </source>
</evidence>
<evidence type="ECO:0000256" key="3">
    <source>
        <dbReference type="ARBA" id="ARBA00023163"/>
    </source>
</evidence>
<evidence type="ECO:0000259" key="7">
    <source>
        <dbReference type="PROSITE" id="PS51293"/>
    </source>
</evidence>
<organism evidence="8 9">
    <name type="scientific">Calicophoron daubneyi</name>
    <name type="common">Rumen fluke</name>
    <name type="synonym">Paramphistomum daubneyi</name>
    <dbReference type="NCBI Taxonomy" id="300641"/>
    <lineage>
        <taxon>Eukaryota</taxon>
        <taxon>Metazoa</taxon>
        <taxon>Spiralia</taxon>
        <taxon>Lophotrochozoa</taxon>
        <taxon>Platyhelminthes</taxon>
        <taxon>Trematoda</taxon>
        <taxon>Digenea</taxon>
        <taxon>Plagiorchiida</taxon>
        <taxon>Pronocephalata</taxon>
        <taxon>Paramphistomoidea</taxon>
        <taxon>Paramphistomidae</taxon>
        <taxon>Calicophoron</taxon>
    </lineage>
</organism>
<dbReference type="InterPro" id="IPR051066">
    <property type="entry name" value="Trans_reg/Corepressor"/>
</dbReference>
<dbReference type="SMART" id="SM01189">
    <property type="entry name" value="ELM2"/>
    <property type="match status" value="1"/>
</dbReference>
<evidence type="ECO:0000256" key="1">
    <source>
        <dbReference type="ARBA" id="ARBA00004123"/>
    </source>
</evidence>
<dbReference type="Gene3D" id="1.20.58.1880">
    <property type="match status" value="1"/>
</dbReference>
<dbReference type="GO" id="GO:0003714">
    <property type="term" value="F:transcription corepressor activity"/>
    <property type="evidence" value="ECO:0007669"/>
    <property type="project" value="TreeGrafter"/>
</dbReference>
<dbReference type="GO" id="GO:0006357">
    <property type="term" value="P:regulation of transcription by RNA polymerase II"/>
    <property type="evidence" value="ECO:0007669"/>
    <property type="project" value="TreeGrafter"/>
</dbReference>
<evidence type="ECO:0000313" key="8">
    <source>
        <dbReference type="EMBL" id="CAL5132398.1"/>
    </source>
</evidence>
<dbReference type="SMART" id="SM00717">
    <property type="entry name" value="SANT"/>
    <property type="match status" value="2"/>
</dbReference>
<evidence type="ECO:0000256" key="2">
    <source>
        <dbReference type="ARBA" id="ARBA00023015"/>
    </source>
</evidence>
<dbReference type="InterPro" id="IPR009057">
    <property type="entry name" value="Homeodomain-like_sf"/>
</dbReference>
<dbReference type="GO" id="GO:0000118">
    <property type="term" value="C:histone deacetylase complex"/>
    <property type="evidence" value="ECO:0007669"/>
    <property type="project" value="TreeGrafter"/>
</dbReference>
<dbReference type="Pfam" id="PF01448">
    <property type="entry name" value="ELM2"/>
    <property type="match status" value="1"/>
</dbReference>
<feature type="domain" description="ELM2" evidence="6">
    <location>
        <begin position="23"/>
        <end position="108"/>
    </location>
</feature>
<name>A0AAV2T4J1_CALDB</name>
<sequence>MIRRHPISRNTKTTKTQSAQKENCSRVGSEFQVNIPPFKGTVYKYEDEDVSPKEIKLWSPDRQPREEELRPYFETASKHRYSRELAMLLLHWHKYNIKNAKDDIPNYTPISNKWTKCEVKKFLKCVDSKPRKDFAEVRKTFPGRRMGEISSLYYSIAAPFKARTRAKYHGELIEQCFTRAVRNGLVVNHCHDESSSALSHPHRNGRNLVSINNSRKPGEAEDPLEREVELHLVSMMGMPKARRLLGRRILSTPYPLISHVQENAEPKATVCHSESYKLEFLSNAHVPLNGGLIHDSATLPCVPPVVTNGAYHTSSSSGASSQLDSESTYHCRVSKYSLPTGIHYNHEEFVNFLATPEDEIAEERELELSCSDRLNAQLCRQAQEVENRAKSLLAKINTLKPACGFPVLSYRWTRTELALFLTAMSRYGNDFATIARTLGTKSESFLRDYYNQFRRLFPLDEIMHLPSETPDVQPQDTAALPVTEQASGSTPMEVDSVHPCNVEHMDSSDVDHGLPTVGLADPPVVESSGALNAKDADVSPQPIHPTVKADPDEDNHSHRTVPEHGRIEHSPDKSSSLNVSAPPPASPKETDDSEEDQPKPIIRRGPGRPPLRMRRGGSRRGGGLSRGAYRTMETRNTAHTVVRGRGRGRGRPRGRGRGR</sequence>
<comment type="subcellular location">
    <subcellularLocation>
        <location evidence="1">Nucleus</location>
    </subcellularLocation>
</comment>
<dbReference type="PANTHER" id="PTHR16089:SF28">
    <property type="entry name" value="REST COREPRESSOR"/>
    <property type="match status" value="1"/>
</dbReference>
<feature type="region of interest" description="Disordered" evidence="5">
    <location>
        <begin position="505"/>
        <end position="659"/>
    </location>
</feature>
<dbReference type="AlphaFoldDB" id="A0AAV2T4J1"/>
<evidence type="ECO:0000256" key="4">
    <source>
        <dbReference type="ARBA" id="ARBA00023242"/>
    </source>
</evidence>